<dbReference type="InterPro" id="IPR025131">
    <property type="entry name" value="DUF4057"/>
</dbReference>
<feature type="compositionally biased region" description="Pro residues" evidence="1">
    <location>
        <begin position="23"/>
        <end position="32"/>
    </location>
</feature>
<feature type="compositionally biased region" description="Basic and acidic residues" evidence="1">
    <location>
        <begin position="156"/>
        <end position="170"/>
    </location>
</feature>
<evidence type="ECO:0000259" key="2">
    <source>
        <dbReference type="Pfam" id="PF13266"/>
    </source>
</evidence>
<feature type="compositionally biased region" description="Polar residues" evidence="1">
    <location>
        <begin position="10"/>
        <end position="22"/>
    </location>
</feature>
<feature type="compositionally biased region" description="Low complexity" evidence="1">
    <location>
        <begin position="146"/>
        <end position="155"/>
    </location>
</feature>
<sequence>MERRTPVRKPNTSNADLLTWSETPPPPPPPPASAARSHQPPDGISKVLGGGQITDEEAQSLNKLKNCSGYKLKEMIGSGIVAHAPKDASESDASTGLRYYQRELSGNLLTEAELKSKKQISSAKMEEISGHNIFGPPTEIQPPPRSLAAAAAAQQEARRDNRDIGTKKHTLQEDRATYCLVKTSKKIHDQKFQELTGNGIFKGEESLGAGDKQLSSAKLREMSGKNIYLQTGSQSPETTLEV</sequence>
<evidence type="ECO:0000256" key="1">
    <source>
        <dbReference type="SAM" id="MobiDB-lite"/>
    </source>
</evidence>
<dbReference type="EMBL" id="KZ868639">
    <property type="protein sequence ID" value="RIA04081.1"/>
    <property type="molecule type" value="Genomic_DNA"/>
</dbReference>
<dbReference type="PANTHER" id="PTHR31132">
    <property type="entry name" value="N-LYSINE METHYLTRANSFERASE"/>
    <property type="match status" value="1"/>
</dbReference>
<proteinExistence type="predicted"/>
<dbReference type="Proteomes" id="UP000264353">
    <property type="component" value="Unassembled WGS sequence"/>
</dbReference>
<gene>
    <name evidence="3" type="ORF">BRARA_K01711</name>
</gene>
<protein>
    <recommendedName>
        <fullName evidence="2">DUF4057 domain-containing protein</fullName>
    </recommendedName>
</protein>
<dbReference type="PANTHER" id="PTHR31132:SF22">
    <property type="entry name" value="DUF4057 DOMAIN-CONTAINING PROTEIN"/>
    <property type="match status" value="1"/>
</dbReference>
<reference evidence="3" key="1">
    <citation type="submission" date="2018-06" db="EMBL/GenBank/DDBJ databases">
        <title>WGS assembly of Brassica rapa FPsc.</title>
        <authorList>
            <person name="Bowman J."/>
            <person name="Kohchi T."/>
            <person name="Yamato K."/>
            <person name="Jenkins J."/>
            <person name="Shu S."/>
            <person name="Ishizaki K."/>
            <person name="Yamaoka S."/>
            <person name="Nishihama R."/>
            <person name="Nakamura Y."/>
            <person name="Berger F."/>
            <person name="Adam C."/>
            <person name="Aki S."/>
            <person name="Althoff F."/>
            <person name="Araki T."/>
            <person name="Arteaga-Vazquez M."/>
            <person name="Balasubrmanian S."/>
            <person name="Bauer D."/>
            <person name="Boehm C."/>
            <person name="Briginshaw L."/>
            <person name="Caballero-Perez J."/>
            <person name="Catarino B."/>
            <person name="Chen F."/>
            <person name="Chiyoda S."/>
            <person name="Chovatia M."/>
            <person name="Davies K."/>
            <person name="Delmans M."/>
            <person name="Demura T."/>
            <person name="Dierschke T."/>
            <person name="Dolan L."/>
            <person name="Dorantes-Acosta A."/>
            <person name="Eklund D."/>
            <person name="Florent S."/>
            <person name="Flores-Sandoval E."/>
            <person name="Fujiyama A."/>
            <person name="Fukuzawa H."/>
            <person name="Galik B."/>
            <person name="Grimanelli D."/>
            <person name="Grimwood J."/>
            <person name="Grossniklaus U."/>
            <person name="Hamada T."/>
            <person name="Haseloff J."/>
            <person name="Hetherington A."/>
            <person name="Higo A."/>
            <person name="Hirakawa Y."/>
            <person name="Hundley H."/>
            <person name="Ikeda Y."/>
            <person name="Inoue K."/>
            <person name="Inoue S."/>
            <person name="Ishida S."/>
            <person name="Jia Q."/>
            <person name="Kakita M."/>
            <person name="Kanazawa T."/>
            <person name="Kawai Y."/>
            <person name="Kawashima T."/>
            <person name="Kennedy M."/>
            <person name="Kinose K."/>
            <person name="Kinoshita T."/>
            <person name="Kohara Y."/>
            <person name="Koide E."/>
            <person name="Komatsu K."/>
            <person name="Kopischke S."/>
            <person name="Kubo M."/>
            <person name="Kyozuka J."/>
            <person name="Lagercrantz U."/>
            <person name="Lin S."/>
            <person name="Lindquist E."/>
            <person name="Lipzen A."/>
            <person name="Lu C."/>
            <person name="Luna E."/>
            <person name="Martienssen R."/>
            <person name="Minamino N."/>
            <person name="Mizutani M."/>
            <person name="Mizutani M."/>
            <person name="Mochizuki N."/>
            <person name="Monte I."/>
            <person name="Mosher R."/>
            <person name="Nagasaki H."/>
            <person name="Nakagami H."/>
            <person name="Naramoto S."/>
            <person name="Nishitani K."/>
            <person name="Ohtani M."/>
            <person name="Okamoto T."/>
            <person name="Okumura M."/>
            <person name="Phillips J."/>
            <person name="Pollak B."/>
            <person name="Reinders A."/>
            <person name="Roevekamp M."/>
            <person name="Sano R."/>
            <person name="Sawa S."/>
            <person name="Schmid M."/>
            <person name="Shirakawa M."/>
            <person name="Solano R."/>
            <person name="Spunde A."/>
            <person name="Suetsugu N."/>
            <person name="Sugano S."/>
            <person name="Sugiyama A."/>
            <person name="Sun R."/>
            <person name="Suzuki Y."/>
            <person name="Takenaka M."/>
            <person name="Takezawa D."/>
            <person name="Tomogane H."/>
            <person name="Tsuzuki M."/>
            <person name="Ueda T."/>
            <person name="Umeda M."/>
            <person name="Ward J."/>
            <person name="Watanabe Y."/>
            <person name="Yazaki K."/>
            <person name="Yokoyama R."/>
            <person name="Yoshitake Y."/>
            <person name="Yotsui I."/>
            <person name="Zachgo S."/>
            <person name="Schmutz J."/>
        </authorList>
    </citation>
    <scope>NUCLEOTIDE SEQUENCE [LARGE SCALE GENOMIC DNA]</scope>
</reference>
<accession>A0A397L4V5</accession>
<name>A0A397L4V5_BRACM</name>
<dbReference type="AlphaFoldDB" id="A0A397L4V5"/>
<dbReference type="Pfam" id="PF13266">
    <property type="entry name" value="DUF4057"/>
    <property type="match status" value="2"/>
</dbReference>
<feature type="domain" description="DUF4057" evidence="2">
    <location>
        <begin position="101"/>
        <end position="235"/>
    </location>
</feature>
<evidence type="ECO:0000313" key="3">
    <source>
        <dbReference type="EMBL" id="RIA04081.1"/>
    </source>
</evidence>
<feature type="region of interest" description="Disordered" evidence="1">
    <location>
        <begin position="130"/>
        <end position="170"/>
    </location>
</feature>
<feature type="domain" description="DUF4057" evidence="2">
    <location>
        <begin position="3"/>
        <end position="94"/>
    </location>
</feature>
<organism evidence="3">
    <name type="scientific">Brassica campestris</name>
    <name type="common">Field mustard</name>
    <dbReference type="NCBI Taxonomy" id="3711"/>
    <lineage>
        <taxon>Eukaryota</taxon>
        <taxon>Viridiplantae</taxon>
        <taxon>Streptophyta</taxon>
        <taxon>Embryophyta</taxon>
        <taxon>Tracheophyta</taxon>
        <taxon>Spermatophyta</taxon>
        <taxon>Magnoliopsida</taxon>
        <taxon>eudicotyledons</taxon>
        <taxon>Gunneridae</taxon>
        <taxon>Pentapetalae</taxon>
        <taxon>rosids</taxon>
        <taxon>malvids</taxon>
        <taxon>Brassicales</taxon>
        <taxon>Brassicaceae</taxon>
        <taxon>Brassiceae</taxon>
        <taxon>Brassica</taxon>
    </lineage>
</organism>
<feature type="region of interest" description="Disordered" evidence="1">
    <location>
        <begin position="1"/>
        <end position="51"/>
    </location>
</feature>